<dbReference type="Proteomes" id="UP001203423">
    <property type="component" value="Unassembled WGS sequence"/>
</dbReference>
<name>A0ABT0L9A8_9GAMM</name>
<evidence type="ECO:0000313" key="6">
    <source>
        <dbReference type="EMBL" id="MCL1124134.1"/>
    </source>
</evidence>
<dbReference type="InterPro" id="IPR002104">
    <property type="entry name" value="Integrase_catalytic"/>
</dbReference>
<sequence length="408" mass="46320">MSSVQYGKLNDSQIKRWLADSSSREFRDHRYPELRLRAISKRGRASVHLILPSDGKTAWKKQGNWPSLCLKTLVNDLPKRLAKVAAGEVVNSAELVTVSDLLNWYVGHIQSNTTLSKSWRRNCKSMSKTHLHPRLGDVLLSQLDFITVDTELVKTMLADEYAPHYIRLTANVLKRALSTACDLRLLSQDPLAGYRVQLSLTLPPEIDAPLSEADLNALFSSLKSANKPCNMLFMLMIMFGSRIDETRLAKWSHFAGEYWSIPALDTKTKQAHRLPLTGAAKGLLRVYKRWQLKHIGKREYLFAGDRSEVVSIRTVQYWSESIRFKYFTSHALRKLCRTIIADMGVDTMVGERILNHALPLLLRTYVRTSLDSGMLRALNDYHMYLIDKGCAELNRAGEQGDEQKSAGL</sequence>
<accession>A0ABT0L9A8</accession>
<keyword evidence="4" id="KW-0233">DNA recombination</keyword>
<evidence type="ECO:0000256" key="3">
    <source>
        <dbReference type="ARBA" id="ARBA00023125"/>
    </source>
</evidence>
<comment type="caution">
    <text evidence="6">The sequence shown here is derived from an EMBL/GenBank/DDBJ whole genome shotgun (WGS) entry which is preliminary data.</text>
</comment>
<dbReference type="RefSeq" id="WP_248939418.1">
    <property type="nucleotide sequence ID" value="NZ_JAKIKS010000018.1"/>
</dbReference>
<dbReference type="Gene3D" id="1.10.150.130">
    <property type="match status" value="1"/>
</dbReference>
<keyword evidence="3" id="KW-0238">DNA-binding</keyword>
<evidence type="ECO:0000259" key="5">
    <source>
        <dbReference type="PROSITE" id="PS51898"/>
    </source>
</evidence>
<dbReference type="EMBL" id="JAKIKS010000018">
    <property type="protein sequence ID" value="MCL1124134.1"/>
    <property type="molecule type" value="Genomic_DNA"/>
</dbReference>
<evidence type="ECO:0000256" key="2">
    <source>
        <dbReference type="ARBA" id="ARBA00022908"/>
    </source>
</evidence>
<dbReference type="PROSITE" id="PS51898">
    <property type="entry name" value="TYR_RECOMBINASE"/>
    <property type="match status" value="1"/>
</dbReference>
<evidence type="ECO:0000256" key="4">
    <source>
        <dbReference type="ARBA" id="ARBA00023172"/>
    </source>
</evidence>
<dbReference type="Gene3D" id="1.10.443.10">
    <property type="entry name" value="Intergrase catalytic core"/>
    <property type="match status" value="1"/>
</dbReference>
<dbReference type="InterPro" id="IPR050808">
    <property type="entry name" value="Phage_Integrase"/>
</dbReference>
<comment type="similarity">
    <text evidence="1">Belongs to the 'phage' integrase family.</text>
</comment>
<dbReference type="SUPFAM" id="SSF56349">
    <property type="entry name" value="DNA breaking-rejoining enzymes"/>
    <property type="match status" value="1"/>
</dbReference>
<evidence type="ECO:0000256" key="1">
    <source>
        <dbReference type="ARBA" id="ARBA00008857"/>
    </source>
</evidence>
<proteinExistence type="inferred from homology"/>
<keyword evidence="2" id="KW-0229">DNA integration</keyword>
<gene>
    <name evidence="6" type="ORF">L2764_06505</name>
</gene>
<keyword evidence="7" id="KW-1185">Reference proteome</keyword>
<feature type="domain" description="Tyr recombinase" evidence="5">
    <location>
        <begin position="205"/>
        <end position="380"/>
    </location>
</feature>
<dbReference type="PANTHER" id="PTHR30629">
    <property type="entry name" value="PROPHAGE INTEGRASE"/>
    <property type="match status" value="1"/>
</dbReference>
<dbReference type="InterPro" id="IPR011010">
    <property type="entry name" value="DNA_brk_join_enz"/>
</dbReference>
<protein>
    <submittedName>
        <fullName evidence="6">Tyrosine-type recombinase/integrase</fullName>
    </submittedName>
</protein>
<reference evidence="6 7" key="1">
    <citation type="submission" date="2022-01" db="EMBL/GenBank/DDBJ databases">
        <title>Whole genome-based taxonomy of the Shewanellaceae.</title>
        <authorList>
            <person name="Martin-Rodriguez A.J."/>
        </authorList>
    </citation>
    <scope>NUCLEOTIDE SEQUENCE [LARGE SCALE GENOMIC DNA]</scope>
    <source>
        <strain evidence="6 7">DSM 17177</strain>
    </source>
</reference>
<dbReference type="InterPro" id="IPR010998">
    <property type="entry name" value="Integrase_recombinase_N"/>
</dbReference>
<organism evidence="6 7">
    <name type="scientific">Shewanella surugensis</name>
    <dbReference type="NCBI Taxonomy" id="212020"/>
    <lineage>
        <taxon>Bacteria</taxon>
        <taxon>Pseudomonadati</taxon>
        <taxon>Pseudomonadota</taxon>
        <taxon>Gammaproteobacteria</taxon>
        <taxon>Alteromonadales</taxon>
        <taxon>Shewanellaceae</taxon>
        <taxon>Shewanella</taxon>
    </lineage>
</organism>
<dbReference type="InterPro" id="IPR013762">
    <property type="entry name" value="Integrase-like_cat_sf"/>
</dbReference>
<dbReference type="Pfam" id="PF00589">
    <property type="entry name" value="Phage_integrase"/>
    <property type="match status" value="1"/>
</dbReference>
<dbReference type="PANTHER" id="PTHR30629:SF6">
    <property type="entry name" value="PROPHAGE INTEGRASE INTA-RELATED"/>
    <property type="match status" value="1"/>
</dbReference>
<evidence type="ECO:0000313" key="7">
    <source>
        <dbReference type="Proteomes" id="UP001203423"/>
    </source>
</evidence>